<protein>
    <submittedName>
        <fullName evidence="1">Uncharacterized protein</fullName>
    </submittedName>
</protein>
<proteinExistence type="predicted"/>
<evidence type="ECO:0000313" key="2">
    <source>
        <dbReference type="Proteomes" id="UP000275394"/>
    </source>
</evidence>
<sequence length="134" mass="15649">MNKEIELKIISLFVEKSKRSRLTGFIESGKRDKVIEAFNSPSIFDSSYITEFHASERTTDNLANCYKNLGMSGRVYVMSENSDWDGQKFQMSYLLNECLAACSDTFGYCWKTQTAFYEWHHSEISYFMSRRDHA</sequence>
<name>A0A3N2E0C4_9GAMM</name>
<dbReference type="OrthoDB" id="9832368at2"/>
<dbReference type="AlphaFoldDB" id="A0A3N2E0C4"/>
<evidence type="ECO:0000313" key="1">
    <source>
        <dbReference type="EMBL" id="ROS05538.1"/>
    </source>
</evidence>
<keyword evidence="2" id="KW-1185">Reference proteome</keyword>
<dbReference type="EMBL" id="RKHR01000003">
    <property type="protein sequence ID" value="ROS05538.1"/>
    <property type="molecule type" value="Genomic_DNA"/>
</dbReference>
<reference evidence="1 2" key="1">
    <citation type="submission" date="2018-11" db="EMBL/GenBank/DDBJ databases">
        <title>Genomic Encyclopedia of Type Strains, Phase IV (KMG-IV): sequencing the most valuable type-strain genomes for metagenomic binning, comparative biology and taxonomic classification.</title>
        <authorList>
            <person name="Goeker M."/>
        </authorList>
    </citation>
    <scope>NUCLEOTIDE SEQUENCE [LARGE SCALE GENOMIC DNA]</scope>
    <source>
        <strain evidence="1 2">DSM 100316</strain>
    </source>
</reference>
<gene>
    <name evidence="1" type="ORF">EDC56_1073</name>
</gene>
<dbReference type="RefSeq" id="WP_123711438.1">
    <property type="nucleotide sequence ID" value="NZ_RKHR01000003.1"/>
</dbReference>
<dbReference type="Proteomes" id="UP000275394">
    <property type="component" value="Unassembled WGS sequence"/>
</dbReference>
<organism evidence="1 2">
    <name type="scientific">Sinobacterium caligoides</name>
    <dbReference type="NCBI Taxonomy" id="933926"/>
    <lineage>
        <taxon>Bacteria</taxon>
        <taxon>Pseudomonadati</taxon>
        <taxon>Pseudomonadota</taxon>
        <taxon>Gammaproteobacteria</taxon>
        <taxon>Cellvibrionales</taxon>
        <taxon>Spongiibacteraceae</taxon>
        <taxon>Sinobacterium</taxon>
    </lineage>
</organism>
<comment type="caution">
    <text evidence="1">The sequence shown here is derived from an EMBL/GenBank/DDBJ whole genome shotgun (WGS) entry which is preliminary data.</text>
</comment>
<accession>A0A3N2E0C4</accession>